<keyword evidence="6 18" id="KW-0597">Phosphoprotein</keyword>
<feature type="domain" description="HPt" evidence="25">
    <location>
        <begin position="1248"/>
        <end position="1349"/>
    </location>
</feature>
<feature type="domain" description="PAC" evidence="24">
    <location>
        <begin position="494"/>
        <end position="549"/>
    </location>
</feature>
<dbReference type="Pfam" id="PF13426">
    <property type="entry name" value="PAS_9"/>
    <property type="match status" value="1"/>
</dbReference>
<evidence type="ECO:0000259" key="24">
    <source>
        <dbReference type="PROSITE" id="PS50113"/>
    </source>
</evidence>
<dbReference type="NCBIfam" id="TIGR00229">
    <property type="entry name" value="sensory_box"/>
    <property type="match status" value="3"/>
</dbReference>
<evidence type="ECO:0000256" key="20">
    <source>
        <dbReference type="SAM" id="Phobius"/>
    </source>
</evidence>
<evidence type="ECO:0000256" key="2">
    <source>
        <dbReference type="ARBA" id="ARBA00004429"/>
    </source>
</evidence>
<name>W9W000_9GAMM</name>
<feature type="compositionally biased region" description="Acidic residues" evidence="19">
    <location>
        <begin position="1205"/>
        <end position="1216"/>
    </location>
</feature>
<evidence type="ECO:0000259" key="21">
    <source>
        <dbReference type="PROSITE" id="PS50109"/>
    </source>
</evidence>
<keyword evidence="7" id="KW-0808">Transferase</keyword>
<feature type="domain" description="PAS" evidence="23">
    <location>
        <begin position="690"/>
        <end position="753"/>
    </location>
</feature>
<feature type="transmembrane region" description="Helical" evidence="20">
    <location>
        <begin position="382"/>
        <end position="403"/>
    </location>
</feature>
<accession>W9W000</accession>
<evidence type="ECO:0000256" key="10">
    <source>
        <dbReference type="ARBA" id="ARBA00022777"/>
    </source>
</evidence>
<feature type="transmembrane region" description="Helical" evidence="20">
    <location>
        <begin position="12"/>
        <end position="34"/>
    </location>
</feature>
<dbReference type="CDD" id="cd00130">
    <property type="entry name" value="PAS"/>
    <property type="match status" value="3"/>
</dbReference>
<dbReference type="Pfam" id="PF01627">
    <property type="entry name" value="Hpt"/>
    <property type="match status" value="1"/>
</dbReference>
<keyword evidence="27" id="KW-1185">Reference proteome</keyword>
<dbReference type="CDD" id="cd00088">
    <property type="entry name" value="HPT"/>
    <property type="match status" value="1"/>
</dbReference>
<feature type="modified residue" description="4-aspartylphosphate" evidence="18">
    <location>
        <position position="1129"/>
    </location>
</feature>
<keyword evidence="11" id="KW-0067">ATP-binding</keyword>
<feature type="domain" description="PAC" evidence="24">
    <location>
        <begin position="621"/>
        <end position="671"/>
    </location>
</feature>
<dbReference type="InterPro" id="IPR036641">
    <property type="entry name" value="HPT_dom_sf"/>
</dbReference>
<dbReference type="EC" id="2.7.13.3" evidence="3"/>
<comment type="subunit">
    <text evidence="15">At low DSF concentrations, interacts with RpfF.</text>
</comment>
<dbReference type="PANTHER" id="PTHR43047:SF72">
    <property type="entry name" value="OSMOSENSING HISTIDINE PROTEIN KINASE SLN1"/>
    <property type="match status" value="1"/>
</dbReference>
<keyword evidence="12 20" id="KW-1133">Transmembrane helix</keyword>
<dbReference type="GO" id="GO:0005524">
    <property type="term" value="F:ATP binding"/>
    <property type="evidence" value="ECO:0007669"/>
    <property type="project" value="UniProtKB-KW"/>
</dbReference>
<evidence type="ECO:0000256" key="7">
    <source>
        <dbReference type="ARBA" id="ARBA00022679"/>
    </source>
</evidence>
<keyword evidence="10" id="KW-0418">Kinase</keyword>
<dbReference type="InterPro" id="IPR001610">
    <property type="entry name" value="PAC"/>
</dbReference>
<dbReference type="STRING" id="1249627.D779_0688"/>
<dbReference type="Gene3D" id="1.10.287.130">
    <property type="match status" value="1"/>
</dbReference>
<sequence>MSSDPDPRRSATSRTGILTVVLVYAAFAGLWILLSDNLLGMLMEAPSRFVLLNTLKGAVFVLLSTLLLYFLMRGQVRSDTPLPVPMSGARSSRPLILPMILLSAAIVSLTAGAVFMDIRQHKDGEGENLKTIAELKTTQLADWLDERQGDAEFLRSTLIGNHGPLLLAQGEGTNERAQLIGRLRGFSKLNDFDHLVIATSRGEVLWSSEPLSQPLSAGLIHAIGEAADSQSIALFGPYRDGHGKTHLDFIVPLPADTEMGAGSVAVLHTDPQSYLYPALQIWPLKTDTGETLLFRVQGDEVLFLNPLRHLEGEALLRLPLTSERLLAAQYGRDRRLLGSGIEGLDYRGEAVMGYAMAVPWTDWLLLVKVDLAEVYAGTVGSALWIVLAGMLALLMVTAGALLLRQRQQLEWAETLHRSQSERLNALNLLDAIVHGSSDAVFAKGLDGRYMLFNRAAGEFIGRSHEEIVGLTDLDIFPPAQSAQIREHDRSVMAQDMPMSFREYLDTVQGRRVFLSIKGPLLDAQGVLIGMFGISRDITDIDRIHRELAEQTARRQALIESTRDGILVIDQTHRVIETNMRFAEMLGYPVQEVIGLRTWDIDASMSEREIRELFLDFAEAHHLFESRHRRRDGSEYDVEISASGVNWGGENLFLCICRDITDRKRATEELDRYRHHLEELVDTRTAELRRQSQSLRAIIDNIPHMIWLKDRDGRFMAANRATAEIAGRPIEDLLGRTDLDIWPHPLAERFRADDARVMGSGRGITIEESFPTEPEETLNETLKAPVFDADGSVLGTVGFSRDIRVQKEIERAREAARESAETANRAKSAFLANMSHEIRTPMNAIVGLTYLLRQRGVSHEQSERLGKIEAAAQHLLSIVNDILDLSKIEAGRLELEQTDFALSVILDHAHSMIAEQAKAKGVAIEVDQGDVPEWLHGDPTRLRQALLNYMGNAIKFTERGRIRLSCRLVEADADALLARFEVSDTGVGIAPAELPRLFTPFGQGDVSTTRRHGGTGLGLAITRRLAQLMGGSAGVESEPGRGSTFWFTARLRRGRAAIPPARTRDNRNAEAELRASCSGARLLLVEDNPINREVALELLHAVSLSVDTADNGQEALDQIARHHYDLVLMDVQMPVMDGLEATRRIRASSACAGLPILAMTANAFDEDRQACLDAGMDDFVSKPVEPEALYATLLQWLSQGPAPDSETPDDAVPDGEESSGVMGSPDPAGSPGVLSGVDMVKGLAAVGGRSQVYGRLLRMFVQSHGADMERLQGVLEAGDRAAAGRLVHSLKGAAATLGVDRVAALMVEIESGLREGMGLDRLEPRIRETERLLRKLLPAVENLWPDPSGPSESVPRDLDRLNATLERMDVLLSEDNSIALPFARDSADQLKSVLGEAFGELMIRIERFDFESALAILRASRGDPASTRAESDDASADAPGRGST</sequence>
<reference evidence="26 27" key="1">
    <citation type="submission" date="2012-11" db="EMBL/GenBank/DDBJ databases">
        <title>Genome assembly of Thiorhodococcus sp. AK35.</title>
        <authorList>
            <person name="Nupur N."/>
            <person name="Khatri I."/>
            <person name="Subramanian S."/>
            <person name="Pinnaka A."/>
        </authorList>
    </citation>
    <scope>NUCLEOTIDE SEQUENCE [LARGE SCALE GENOMIC DNA]</scope>
    <source>
        <strain evidence="26 27">AK35</strain>
    </source>
</reference>
<dbReference type="OrthoDB" id="9810730at2"/>
<dbReference type="Pfam" id="PF00512">
    <property type="entry name" value="HisKA"/>
    <property type="match status" value="1"/>
</dbReference>
<dbReference type="Proteomes" id="UP000019460">
    <property type="component" value="Unassembled WGS sequence"/>
</dbReference>
<evidence type="ECO:0000256" key="8">
    <source>
        <dbReference type="ARBA" id="ARBA00022692"/>
    </source>
</evidence>
<keyword evidence="9" id="KW-0547">Nucleotide-binding</keyword>
<dbReference type="GO" id="GO:0009927">
    <property type="term" value="F:histidine phosphotransfer kinase activity"/>
    <property type="evidence" value="ECO:0007669"/>
    <property type="project" value="TreeGrafter"/>
</dbReference>
<comment type="caution">
    <text evidence="26">The sequence shown here is derived from an EMBL/GenBank/DDBJ whole genome shotgun (WGS) entry which is preliminary data.</text>
</comment>
<dbReference type="eggNOG" id="COG2205">
    <property type="taxonomic scope" value="Bacteria"/>
</dbReference>
<dbReference type="CDD" id="cd00082">
    <property type="entry name" value="HisKA"/>
    <property type="match status" value="1"/>
</dbReference>
<comment type="subcellular location">
    <subcellularLocation>
        <location evidence="2">Cell inner membrane</location>
        <topology evidence="2">Multi-pass membrane protein</topology>
    </subcellularLocation>
</comment>
<dbReference type="SUPFAM" id="SSF47384">
    <property type="entry name" value="Homodimeric domain of signal transducing histidine kinase"/>
    <property type="match status" value="1"/>
</dbReference>
<dbReference type="SMART" id="SM00448">
    <property type="entry name" value="REC"/>
    <property type="match status" value="1"/>
</dbReference>
<dbReference type="GO" id="GO:0000155">
    <property type="term" value="F:phosphorelay sensor kinase activity"/>
    <property type="evidence" value="ECO:0007669"/>
    <property type="project" value="InterPro"/>
</dbReference>
<gene>
    <name evidence="26" type="ORF">D779_0688</name>
</gene>
<evidence type="ECO:0000256" key="12">
    <source>
        <dbReference type="ARBA" id="ARBA00022989"/>
    </source>
</evidence>
<dbReference type="CDD" id="cd17546">
    <property type="entry name" value="REC_hyHK_CKI1_RcsC-like"/>
    <property type="match status" value="1"/>
</dbReference>
<dbReference type="SUPFAM" id="SSF55785">
    <property type="entry name" value="PYP-like sensor domain (PAS domain)"/>
    <property type="match status" value="3"/>
</dbReference>
<comment type="catalytic activity">
    <reaction evidence="1">
        <text>ATP + protein L-histidine = ADP + protein N-phospho-L-histidine.</text>
        <dbReference type="EC" id="2.7.13.3"/>
    </reaction>
</comment>
<dbReference type="SMART" id="SM00086">
    <property type="entry name" value="PAC"/>
    <property type="match status" value="2"/>
</dbReference>
<feature type="domain" description="PAS" evidence="23">
    <location>
        <begin position="550"/>
        <end position="594"/>
    </location>
</feature>
<dbReference type="SMART" id="SM00388">
    <property type="entry name" value="HisKA"/>
    <property type="match status" value="1"/>
</dbReference>
<dbReference type="EMBL" id="AONC01000017">
    <property type="protein sequence ID" value="EXJ15940.1"/>
    <property type="molecule type" value="Genomic_DNA"/>
</dbReference>
<dbReference type="PROSITE" id="PS50113">
    <property type="entry name" value="PAC"/>
    <property type="match status" value="2"/>
</dbReference>
<evidence type="ECO:0000256" key="4">
    <source>
        <dbReference type="ARBA" id="ARBA00022475"/>
    </source>
</evidence>
<feature type="transmembrane region" description="Helical" evidence="20">
    <location>
        <begin position="54"/>
        <end position="72"/>
    </location>
</feature>
<dbReference type="InterPro" id="IPR003661">
    <property type="entry name" value="HisK_dim/P_dom"/>
</dbReference>
<evidence type="ECO:0000256" key="14">
    <source>
        <dbReference type="ARBA" id="ARBA00023136"/>
    </source>
</evidence>
<feature type="domain" description="PAS" evidence="23">
    <location>
        <begin position="425"/>
        <end position="495"/>
    </location>
</feature>
<dbReference type="InterPro" id="IPR008207">
    <property type="entry name" value="Sig_transdc_His_kin_Hpt_dom"/>
</dbReference>
<keyword evidence="14 20" id="KW-0472">Membrane</keyword>
<evidence type="ECO:0000256" key="15">
    <source>
        <dbReference type="ARBA" id="ARBA00064003"/>
    </source>
</evidence>
<dbReference type="InterPro" id="IPR000014">
    <property type="entry name" value="PAS"/>
</dbReference>
<organism evidence="26 27">
    <name type="scientific">Imhoffiella purpurea</name>
    <dbReference type="NCBI Taxonomy" id="1249627"/>
    <lineage>
        <taxon>Bacteria</taxon>
        <taxon>Pseudomonadati</taxon>
        <taxon>Pseudomonadota</taxon>
        <taxon>Gammaproteobacteria</taxon>
        <taxon>Chromatiales</taxon>
        <taxon>Chromatiaceae</taxon>
        <taxon>Imhoffiella</taxon>
    </lineage>
</organism>
<dbReference type="InterPro" id="IPR004358">
    <property type="entry name" value="Sig_transdc_His_kin-like_C"/>
</dbReference>
<dbReference type="InterPro" id="IPR036890">
    <property type="entry name" value="HATPase_C_sf"/>
</dbReference>
<dbReference type="InterPro" id="IPR005467">
    <property type="entry name" value="His_kinase_dom"/>
</dbReference>
<dbReference type="PROSITE" id="PS50109">
    <property type="entry name" value="HIS_KIN"/>
    <property type="match status" value="1"/>
</dbReference>
<dbReference type="Pfam" id="PF00072">
    <property type="entry name" value="Response_reg"/>
    <property type="match status" value="1"/>
</dbReference>
<dbReference type="InterPro" id="IPR013656">
    <property type="entry name" value="PAS_4"/>
</dbReference>
<dbReference type="Pfam" id="PF08448">
    <property type="entry name" value="PAS_4"/>
    <property type="match status" value="2"/>
</dbReference>
<protein>
    <recommendedName>
        <fullName evidence="16">Sensory/regulatory protein RpfC</fullName>
        <ecNumber evidence="3">2.7.13.3</ecNumber>
    </recommendedName>
</protein>
<evidence type="ECO:0000256" key="3">
    <source>
        <dbReference type="ARBA" id="ARBA00012438"/>
    </source>
</evidence>
<feature type="transmembrane region" description="Helical" evidence="20">
    <location>
        <begin position="95"/>
        <end position="116"/>
    </location>
</feature>
<dbReference type="Pfam" id="PF02518">
    <property type="entry name" value="HATPase_c"/>
    <property type="match status" value="1"/>
</dbReference>
<evidence type="ECO:0000256" key="9">
    <source>
        <dbReference type="ARBA" id="ARBA00022741"/>
    </source>
</evidence>
<dbReference type="SMART" id="SM00091">
    <property type="entry name" value="PAS"/>
    <property type="match status" value="3"/>
</dbReference>
<feature type="region of interest" description="Disordered" evidence="19">
    <location>
        <begin position="1198"/>
        <end position="1230"/>
    </location>
</feature>
<feature type="domain" description="Histidine kinase" evidence="21">
    <location>
        <begin position="832"/>
        <end position="1052"/>
    </location>
</feature>
<keyword evidence="8 20" id="KW-0812">Transmembrane</keyword>
<feature type="modified residue" description="Phosphohistidine" evidence="17">
    <location>
        <position position="1287"/>
    </location>
</feature>
<evidence type="ECO:0000313" key="27">
    <source>
        <dbReference type="Proteomes" id="UP000019460"/>
    </source>
</evidence>
<dbReference type="PATRIC" id="fig|1249627.3.peg.1262"/>
<evidence type="ECO:0000256" key="5">
    <source>
        <dbReference type="ARBA" id="ARBA00022519"/>
    </source>
</evidence>
<dbReference type="SUPFAM" id="SSF52172">
    <property type="entry name" value="CheY-like"/>
    <property type="match status" value="1"/>
</dbReference>
<evidence type="ECO:0000256" key="11">
    <source>
        <dbReference type="ARBA" id="ARBA00022840"/>
    </source>
</evidence>
<dbReference type="PRINTS" id="PR00344">
    <property type="entry name" value="BCTRLSENSOR"/>
</dbReference>
<evidence type="ECO:0000256" key="6">
    <source>
        <dbReference type="ARBA" id="ARBA00022553"/>
    </source>
</evidence>
<dbReference type="InterPro" id="IPR011006">
    <property type="entry name" value="CheY-like_superfamily"/>
</dbReference>
<evidence type="ECO:0000256" key="13">
    <source>
        <dbReference type="ARBA" id="ARBA00023012"/>
    </source>
</evidence>
<dbReference type="FunFam" id="1.10.287.130:FF:000002">
    <property type="entry name" value="Two-component osmosensing histidine kinase"/>
    <property type="match status" value="1"/>
</dbReference>
<dbReference type="PANTHER" id="PTHR43047">
    <property type="entry name" value="TWO-COMPONENT HISTIDINE PROTEIN KINASE"/>
    <property type="match status" value="1"/>
</dbReference>
<dbReference type="Gene3D" id="3.40.50.2300">
    <property type="match status" value="1"/>
</dbReference>
<evidence type="ECO:0000256" key="18">
    <source>
        <dbReference type="PROSITE-ProRule" id="PRU00169"/>
    </source>
</evidence>
<evidence type="ECO:0000256" key="16">
    <source>
        <dbReference type="ARBA" id="ARBA00068150"/>
    </source>
</evidence>
<keyword evidence="13" id="KW-0902">Two-component regulatory system</keyword>
<dbReference type="PROSITE" id="PS50112">
    <property type="entry name" value="PAS"/>
    <property type="match status" value="3"/>
</dbReference>
<keyword evidence="4" id="KW-1003">Cell membrane</keyword>
<evidence type="ECO:0000259" key="25">
    <source>
        <dbReference type="PROSITE" id="PS50894"/>
    </source>
</evidence>
<dbReference type="FunFam" id="3.30.565.10:FF:000010">
    <property type="entry name" value="Sensor histidine kinase RcsC"/>
    <property type="match status" value="1"/>
</dbReference>
<keyword evidence="5" id="KW-0997">Cell inner membrane</keyword>
<dbReference type="SMART" id="SM00387">
    <property type="entry name" value="HATPase_c"/>
    <property type="match status" value="1"/>
</dbReference>
<dbReference type="GO" id="GO:0005886">
    <property type="term" value="C:plasma membrane"/>
    <property type="evidence" value="ECO:0007669"/>
    <property type="project" value="UniProtKB-SubCell"/>
</dbReference>
<dbReference type="InterPro" id="IPR036097">
    <property type="entry name" value="HisK_dim/P_sf"/>
</dbReference>
<dbReference type="Gene3D" id="3.30.565.10">
    <property type="entry name" value="Histidine kinase-like ATPase, C-terminal domain"/>
    <property type="match status" value="1"/>
</dbReference>
<dbReference type="SUPFAM" id="SSF47226">
    <property type="entry name" value="Histidine-containing phosphotransfer domain, HPT domain"/>
    <property type="match status" value="1"/>
</dbReference>
<dbReference type="eggNOG" id="COG3829">
    <property type="taxonomic scope" value="Bacteria"/>
</dbReference>
<evidence type="ECO:0000259" key="23">
    <source>
        <dbReference type="PROSITE" id="PS50112"/>
    </source>
</evidence>
<evidence type="ECO:0000256" key="17">
    <source>
        <dbReference type="PROSITE-ProRule" id="PRU00110"/>
    </source>
</evidence>
<dbReference type="RefSeq" id="WP_052347880.1">
    <property type="nucleotide sequence ID" value="NZ_AONC01000017.1"/>
</dbReference>
<evidence type="ECO:0000256" key="1">
    <source>
        <dbReference type="ARBA" id="ARBA00000085"/>
    </source>
</evidence>
<dbReference type="InterPro" id="IPR001789">
    <property type="entry name" value="Sig_transdc_resp-reg_receiver"/>
</dbReference>
<evidence type="ECO:0000256" key="19">
    <source>
        <dbReference type="SAM" id="MobiDB-lite"/>
    </source>
</evidence>
<dbReference type="CDD" id="cd16922">
    <property type="entry name" value="HATPase_EvgS-ArcB-TorS-like"/>
    <property type="match status" value="1"/>
</dbReference>
<dbReference type="PROSITE" id="PS50110">
    <property type="entry name" value="RESPONSE_REGULATORY"/>
    <property type="match status" value="1"/>
</dbReference>
<dbReference type="InterPro" id="IPR000700">
    <property type="entry name" value="PAS-assoc_C"/>
</dbReference>
<feature type="region of interest" description="Disordered" evidence="19">
    <location>
        <begin position="1419"/>
        <end position="1443"/>
    </location>
</feature>
<evidence type="ECO:0000313" key="26">
    <source>
        <dbReference type="EMBL" id="EXJ15940.1"/>
    </source>
</evidence>
<dbReference type="Gene3D" id="3.30.450.20">
    <property type="entry name" value="PAS domain"/>
    <property type="match status" value="3"/>
</dbReference>
<dbReference type="InterPro" id="IPR003594">
    <property type="entry name" value="HATPase_dom"/>
</dbReference>
<dbReference type="InterPro" id="IPR035965">
    <property type="entry name" value="PAS-like_dom_sf"/>
</dbReference>
<evidence type="ECO:0000259" key="22">
    <source>
        <dbReference type="PROSITE" id="PS50110"/>
    </source>
</evidence>
<dbReference type="Gene3D" id="1.20.120.160">
    <property type="entry name" value="HPT domain"/>
    <property type="match status" value="1"/>
</dbReference>
<dbReference type="PROSITE" id="PS50894">
    <property type="entry name" value="HPT"/>
    <property type="match status" value="1"/>
</dbReference>
<feature type="domain" description="Response regulatory" evidence="22">
    <location>
        <begin position="1080"/>
        <end position="1196"/>
    </location>
</feature>
<dbReference type="SUPFAM" id="SSF55874">
    <property type="entry name" value="ATPase domain of HSP90 chaperone/DNA topoisomerase II/histidine kinase"/>
    <property type="match status" value="1"/>
</dbReference>
<proteinExistence type="predicted"/>